<dbReference type="AlphaFoldDB" id="A0AAJ1ED66"/>
<dbReference type="GO" id="GO:0016747">
    <property type="term" value="F:acyltransferase activity, transferring groups other than amino-acyl groups"/>
    <property type="evidence" value="ECO:0007669"/>
    <property type="project" value="InterPro"/>
</dbReference>
<protein>
    <submittedName>
        <fullName evidence="2">GNAT family N-acetyltransferase</fullName>
    </submittedName>
</protein>
<proteinExistence type="predicted"/>
<sequence>MKLESERLILRPWRQRDRKPFAAINAEPDVVRYLNPLTEEQSNAMLDRIDRHFEDHGWGFWALEEKASRQLIGMCGLAKVSPALPFAPAVEIGWRLSASRHGAGYAREAAERSLDFAFNTLRLDRIVSFTVPANSNSWGLMRRLGMNRIGEFDHPNLAEGHPLRHHVLYELRSSKGGHFSRVPLGN</sequence>
<dbReference type="RefSeq" id="WP_168256110.1">
    <property type="nucleotide sequence ID" value="NZ_CP071401.1"/>
</dbReference>
<dbReference type="PROSITE" id="PS51186">
    <property type="entry name" value="GNAT"/>
    <property type="match status" value="1"/>
</dbReference>
<name>A0AAJ1ED66_RHILE</name>
<comment type="caution">
    <text evidence="2">The sequence shown here is derived from an EMBL/GenBank/DDBJ whole genome shotgun (WGS) entry which is preliminary data.</text>
</comment>
<organism evidence="2 3">
    <name type="scientific">Rhizobium leguminosarum</name>
    <dbReference type="NCBI Taxonomy" id="384"/>
    <lineage>
        <taxon>Bacteria</taxon>
        <taxon>Pseudomonadati</taxon>
        <taxon>Pseudomonadota</taxon>
        <taxon>Alphaproteobacteria</taxon>
        <taxon>Hyphomicrobiales</taxon>
        <taxon>Rhizobiaceae</taxon>
        <taxon>Rhizobium/Agrobacterium group</taxon>
        <taxon>Rhizobium</taxon>
    </lineage>
</organism>
<dbReference type="InterPro" id="IPR051531">
    <property type="entry name" value="N-acetyltransferase"/>
</dbReference>
<dbReference type="PANTHER" id="PTHR43792:SF1">
    <property type="entry name" value="N-ACETYLTRANSFERASE DOMAIN-CONTAINING PROTEIN"/>
    <property type="match status" value="1"/>
</dbReference>
<dbReference type="Gene3D" id="3.40.630.30">
    <property type="match status" value="1"/>
</dbReference>
<dbReference type="SUPFAM" id="SSF55729">
    <property type="entry name" value="Acyl-CoA N-acyltransferases (Nat)"/>
    <property type="match status" value="1"/>
</dbReference>
<dbReference type="Proteomes" id="UP000825699">
    <property type="component" value="Unassembled WGS sequence"/>
</dbReference>
<dbReference type="InterPro" id="IPR000182">
    <property type="entry name" value="GNAT_dom"/>
</dbReference>
<feature type="domain" description="N-acetyltransferase" evidence="1">
    <location>
        <begin position="8"/>
        <end position="164"/>
    </location>
</feature>
<dbReference type="InterPro" id="IPR016181">
    <property type="entry name" value="Acyl_CoA_acyltransferase"/>
</dbReference>
<reference evidence="2" key="1">
    <citation type="submission" date="2020-04" db="EMBL/GenBank/DDBJ databases">
        <title>Global-level population genomics supports evidence of horizontal gene transfer on evolution of Rhizobia in Lentils.</title>
        <authorList>
            <person name="Gai Y."/>
            <person name="Cook D."/>
            <person name="Riely B."/>
        </authorList>
    </citation>
    <scope>NUCLEOTIDE SEQUENCE</scope>
    <source>
        <strain evidence="2">Derici101B</strain>
    </source>
</reference>
<dbReference type="EMBL" id="JAAXEP010000004">
    <property type="protein sequence ID" value="MBY5628150.1"/>
    <property type="molecule type" value="Genomic_DNA"/>
</dbReference>
<dbReference type="PANTHER" id="PTHR43792">
    <property type="entry name" value="GNAT FAMILY, PUTATIVE (AFU_ORTHOLOGUE AFUA_3G00765)-RELATED-RELATED"/>
    <property type="match status" value="1"/>
</dbReference>
<dbReference type="Pfam" id="PF13302">
    <property type="entry name" value="Acetyltransf_3"/>
    <property type="match status" value="1"/>
</dbReference>
<evidence type="ECO:0000313" key="2">
    <source>
        <dbReference type="EMBL" id="MBY5628150.1"/>
    </source>
</evidence>
<evidence type="ECO:0000313" key="3">
    <source>
        <dbReference type="Proteomes" id="UP000825699"/>
    </source>
</evidence>
<gene>
    <name evidence="2" type="ORF">HFO42_08470</name>
</gene>
<accession>A0AAJ1ED66</accession>
<evidence type="ECO:0000259" key="1">
    <source>
        <dbReference type="PROSITE" id="PS51186"/>
    </source>
</evidence>